<organism evidence="1 2">
    <name type="scientific">Fusarium duplospermum</name>
    <dbReference type="NCBI Taxonomy" id="1325734"/>
    <lineage>
        <taxon>Eukaryota</taxon>
        <taxon>Fungi</taxon>
        <taxon>Dikarya</taxon>
        <taxon>Ascomycota</taxon>
        <taxon>Pezizomycotina</taxon>
        <taxon>Sordariomycetes</taxon>
        <taxon>Hypocreomycetidae</taxon>
        <taxon>Hypocreales</taxon>
        <taxon>Nectriaceae</taxon>
        <taxon>Fusarium</taxon>
        <taxon>Fusarium solani species complex</taxon>
    </lineage>
</organism>
<proteinExistence type="predicted"/>
<sequence length="83" mass="8726">MIGGLGGLGKSHVKDDLLSLSCLLPLVLENPKEQGQAASARCRRSARAQAGNCCVRAYSVAGWRSGAGLPVWRLGQDGPTKTY</sequence>
<evidence type="ECO:0000313" key="2">
    <source>
        <dbReference type="Proteomes" id="UP000288168"/>
    </source>
</evidence>
<keyword evidence="2" id="KW-1185">Reference proteome</keyword>
<name>A0A428PZL6_9HYPO</name>
<reference evidence="1 2" key="1">
    <citation type="submission" date="2017-06" db="EMBL/GenBank/DDBJ databases">
        <title>Comparative genomic analysis of Ambrosia Fusariam Clade fungi.</title>
        <authorList>
            <person name="Stajich J.E."/>
            <person name="Carrillo J."/>
            <person name="Kijimoto T."/>
            <person name="Eskalen A."/>
            <person name="O'Donnell K."/>
            <person name="Kasson M."/>
        </authorList>
    </citation>
    <scope>NUCLEOTIDE SEQUENCE [LARGE SCALE GENOMIC DNA]</scope>
    <source>
        <strain evidence="1 2">NRRL62584</strain>
    </source>
</reference>
<gene>
    <name evidence="1" type="ORF">CEP54_007741</name>
</gene>
<dbReference type="AlphaFoldDB" id="A0A428PZL6"/>
<dbReference type="Proteomes" id="UP000288168">
    <property type="component" value="Unassembled WGS sequence"/>
</dbReference>
<evidence type="ECO:0000313" key="1">
    <source>
        <dbReference type="EMBL" id="RSL58494.1"/>
    </source>
</evidence>
<dbReference type="EMBL" id="NKCI01000073">
    <property type="protein sequence ID" value="RSL58494.1"/>
    <property type="molecule type" value="Genomic_DNA"/>
</dbReference>
<comment type="caution">
    <text evidence="1">The sequence shown here is derived from an EMBL/GenBank/DDBJ whole genome shotgun (WGS) entry which is preliminary data.</text>
</comment>
<accession>A0A428PZL6</accession>
<protein>
    <submittedName>
        <fullName evidence="1">Uncharacterized protein</fullName>
    </submittedName>
</protein>